<keyword evidence="3" id="KW-1185">Reference proteome</keyword>
<accession>A0A2P8D2K1</accession>
<dbReference type="PANTHER" id="PTHR12526">
    <property type="entry name" value="GLYCOSYLTRANSFERASE"/>
    <property type="match status" value="1"/>
</dbReference>
<dbReference type="RefSeq" id="WP_106523351.1">
    <property type="nucleotide sequence ID" value="NZ_PYGD01000005.1"/>
</dbReference>
<dbReference type="InterPro" id="IPR001296">
    <property type="entry name" value="Glyco_trans_1"/>
</dbReference>
<comment type="caution">
    <text evidence="2">The sequence shown here is derived from an EMBL/GenBank/DDBJ whole genome shotgun (WGS) entry which is preliminary data.</text>
</comment>
<dbReference type="EMBL" id="PYGD01000005">
    <property type="protein sequence ID" value="PSK91450.1"/>
    <property type="molecule type" value="Genomic_DNA"/>
</dbReference>
<keyword evidence="2" id="KW-0808">Transferase</keyword>
<organism evidence="2 3">
    <name type="scientific">Taibaiella chishuiensis</name>
    <dbReference type="NCBI Taxonomy" id="1434707"/>
    <lineage>
        <taxon>Bacteria</taxon>
        <taxon>Pseudomonadati</taxon>
        <taxon>Bacteroidota</taxon>
        <taxon>Chitinophagia</taxon>
        <taxon>Chitinophagales</taxon>
        <taxon>Chitinophagaceae</taxon>
        <taxon>Taibaiella</taxon>
    </lineage>
</organism>
<evidence type="ECO:0000313" key="3">
    <source>
        <dbReference type="Proteomes" id="UP000240572"/>
    </source>
</evidence>
<feature type="domain" description="Glycosyl transferase family 1" evidence="1">
    <location>
        <begin position="176"/>
        <end position="325"/>
    </location>
</feature>
<dbReference type="SUPFAM" id="SSF53756">
    <property type="entry name" value="UDP-Glycosyltransferase/glycogen phosphorylase"/>
    <property type="match status" value="1"/>
</dbReference>
<dbReference type="Gene3D" id="3.40.50.2000">
    <property type="entry name" value="Glycogen Phosphorylase B"/>
    <property type="match status" value="2"/>
</dbReference>
<sequence>MENNVSVMLHTKSVALIIPDFDFGGEEKRVVFFANNYLKYFKSVYLFAPGGKSEALLEPGVIHFKTNVRNPANVPKVISALKRHNIDYLQGHKRATLPYLLFAEKAGSIHSFFNFDNIYLRFNKACSAISPRNIVYLSDKVAEFYAPFYKGARNKTINMGGDFFEPAASDTRQASRAALHVGNELVLLSLGRLSEQKNHRLLLEALKQIKDRDFTCLVAGSGPLEEELKALALTYGLGDKVRFLGHRTDVADLLNSADVLVQSSIFEGFPNVFIEAASVGLPIVATNVGSSATLIAENGLLVESGDAAGLAAAIARFMDKPERFRAAAQALRGSAYFKGFHKSEMLKNYLDYFRTGLKK</sequence>
<gene>
    <name evidence="2" type="ORF">B0I18_10533</name>
</gene>
<name>A0A2P8D2K1_9BACT</name>
<dbReference type="AlphaFoldDB" id="A0A2P8D2K1"/>
<dbReference type="Pfam" id="PF00534">
    <property type="entry name" value="Glycos_transf_1"/>
    <property type="match status" value="1"/>
</dbReference>
<evidence type="ECO:0000259" key="1">
    <source>
        <dbReference type="Pfam" id="PF00534"/>
    </source>
</evidence>
<dbReference type="Proteomes" id="UP000240572">
    <property type="component" value="Unassembled WGS sequence"/>
</dbReference>
<protein>
    <submittedName>
        <fullName evidence="2">Glycosyltransferase involved in cell wall biosynthesis</fullName>
    </submittedName>
</protein>
<reference evidence="2 3" key="1">
    <citation type="submission" date="2018-03" db="EMBL/GenBank/DDBJ databases">
        <title>Genomic Encyclopedia of Type Strains, Phase III (KMG-III): the genomes of soil and plant-associated and newly described type strains.</title>
        <authorList>
            <person name="Whitman W."/>
        </authorList>
    </citation>
    <scope>NUCLEOTIDE SEQUENCE [LARGE SCALE GENOMIC DNA]</scope>
    <source>
        <strain evidence="2 3">CGMCC 1.12700</strain>
    </source>
</reference>
<dbReference type="OrthoDB" id="7560678at2"/>
<evidence type="ECO:0000313" key="2">
    <source>
        <dbReference type="EMBL" id="PSK91450.1"/>
    </source>
</evidence>
<dbReference type="PANTHER" id="PTHR12526:SF630">
    <property type="entry name" value="GLYCOSYLTRANSFERASE"/>
    <property type="match status" value="1"/>
</dbReference>
<dbReference type="GO" id="GO:0016757">
    <property type="term" value="F:glycosyltransferase activity"/>
    <property type="evidence" value="ECO:0007669"/>
    <property type="project" value="InterPro"/>
</dbReference>
<proteinExistence type="predicted"/>
<dbReference type="CDD" id="cd03811">
    <property type="entry name" value="GT4_GT28_WabH-like"/>
    <property type="match status" value="1"/>
</dbReference>